<evidence type="ECO:0000313" key="2">
    <source>
        <dbReference type="Proteomes" id="UP000765509"/>
    </source>
</evidence>
<evidence type="ECO:0000313" key="1">
    <source>
        <dbReference type="EMBL" id="MBW0566988.1"/>
    </source>
</evidence>
<proteinExistence type="predicted"/>
<sequence length="118" mass="12999">MVNGFRDANLLIIHLSTHQNIVQVGLGVSPDTISPPALILPITAYVKADLINQNQSNSNHQVLKLSDYSFEPKPDLIPLEIFSNLSNTSNTSTNSTKKSSNQISENHIKIDWKALDGF</sequence>
<feature type="non-terminal residue" evidence="1">
    <location>
        <position position="1"/>
    </location>
</feature>
<dbReference type="AlphaFoldDB" id="A0A9Q3PM74"/>
<gene>
    <name evidence="1" type="ORF">O181_106703</name>
</gene>
<organism evidence="1 2">
    <name type="scientific">Austropuccinia psidii MF-1</name>
    <dbReference type="NCBI Taxonomy" id="1389203"/>
    <lineage>
        <taxon>Eukaryota</taxon>
        <taxon>Fungi</taxon>
        <taxon>Dikarya</taxon>
        <taxon>Basidiomycota</taxon>
        <taxon>Pucciniomycotina</taxon>
        <taxon>Pucciniomycetes</taxon>
        <taxon>Pucciniales</taxon>
        <taxon>Sphaerophragmiaceae</taxon>
        <taxon>Austropuccinia</taxon>
    </lineage>
</organism>
<accession>A0A9Q3PM74</accession>
<comment type="caution">
    <text evidence="1">The sequence shown here is derived from an EMBL/GenBank/DDBJ whole genome shotgun (WGS) entry which is preliminary data.</text>
</comment>
<dbReference type="EMBL" id="AVOT02080021">
    <property type="protein sequence ID" value="MBW0566988.1"/>
    <property type="molecule type" value="Genomic_DNA"/>
</dbReference>
<keyword evidence="2" id="KW-1185">Reference proteome</keyword>
<reference evidence="1" key="1">
    <citation type="submission" date="2021-03" db="EMBL/GenBank/DDBJ databases">
        <title>Draft genome sequence of rust myrtle Austropuccinia psidii MF-1, a brazilian biotype.</title>
        <authorList>
            <person name="Quecine M.C."/>
            <person name="Pachon D.M.R."/>
            <person name="Bonatelli M.L."/>
            <person name="Correr F.H."/>
            <person name="Franceschini L.M."/>
            <person name="Leite T.F."/>
            <person name="Margarido G.R.A."/>
            <person name="Almeida C.A."/>
            <person name="Ferrarezi J.A."/>
            <person name="Labate C.A."/>
        </authorList>
    </citation>
    <scope>NUCLEOTIDE SEQUENCE</scope>
    <source>
        <strain evidence="1">MF-1</strain>
    </source>
</reference>
<protein>
    <submittedName>
        <fullName evidence="1">Uncharacterized protein</fullName>
    </submittedName>
</protein>
<name>A0A9Q3PM74_9BASI</name>
<dbReference type="Proteomes" id="UP000765509">
    <property type="component" value="Unassembled WGS sequence"/>
</dbReference>